<feature type="transmembrane region" description="Helical" evidence="7">
    <location>
        <begin position="108"/>
        <end position="127"/>
    </location>
</feature>
<feature type="transmembrane region" description="Helical" evidence="7">
    <location>
        <begin position="323"/>
        <end position="347"/>
    </location>
</feature>
<gene>
    <name evidence="9" type="primary">wcaJ</name>
    <name evidence="9" type="ORF">BIFLH658_01606</name>
</gene>
<feature type="non-terminal residue" evidence="9">
    <location>
        <position position="1"/>
    </location>
</feature>
<dbReference type="InterPro" id="IPR017475">
    <property type="entry name" value="EPS_sugar_tfrase"/>
</dbReference>
<evidence type="ECO:0000259" key="8">
    <source>
        <dbReference type="Pfam" id="PF02397"/>
    </source>
</evidence>
<dbReference type="GO" id="GO:0016740">
    <property type="term" value="F:transferase activity"/>
    <property type="evidence" value="ECO:0007669"/>
    <property type="project" value="UniProtKB-KW"/>
</dbReference>
<proteinExistence type="inferred from homology"/>
<comment type="similarity">
    <text evidence="2">Belongs to the bacterial sugar transferase family.</text>
</comment>
<dbReference type="InterPro" id="IPR003362">
    <property type="entry name" value="Bact_transf"/>
</dbReference>
<dbReference type="PANTHER" id="PTHR30576">
    <property type="entry name" value="COLANIC BIOSYNTHESIS UDP-GLUCOSE LIPID CARRIER TRANSFERASE"/>
    <property type="match status" value="1"/>
</dbReference>
<feature type="domain" description="Bacterial sugar transferase" evidence="8">
    <location>
        <begin position="321"/>
        <end position="509"/>
    </location>
</feature>
<evidence type="ECO:0000256" key="2">
    <source>
        <dbReference type="ARBA" id="ARBA00006464"/>
    </source>
</evidence>
<evidence type="ECO:0000256" key="7">
    <source>
        <dbReference type="SAM" id="Phobius"/>
    </source>
</evidence>
<keyword evidence="3 9" id="KW-0808">Transferase</keyword>
<sequence length="515" mass="58200">VATVEARTKKLRAKNFDGIVGHQIAQISYWRLMINAALMLLDMTMFILASAVVLTWKNELVFHSARFGFSMPFAVYCLLAACIWVLCLRSMGVYHRHVMGDGYQLNVLMFKAIVECLIALCAFHFLLNMFMTLRSLVLIMLLTYALTVIERAIARRFIVRGRVKGQYSYSTVVIGSPEGISHAMRFLARKQQLNYKPIAVCLIRLNEQNGTVEPDDNLETLKKEVFDKYGIELPVLRYGDDLVNQIIASHAQTVMVTDVLHRFSDNFNTFALNMEAANLEIALVTSAVEIGGHETQIRNIQGTTVMTIRLSQYSPLAQFSKRVFDIVVSSIAIVMLSPVMLIVALLIKKEDGGPVFYTQERIGLRGKPFKIHKFRSMYVNADEKLAEVAAANGQEMGARVKIKKDPRITKIGHFIRKTSLDEIPQFFDSFVGTMSVVGPRPQRQFEVDEYNQVYATRLLVKPGITGPWQVSGRNDLSEEESQQLDVTYVQNWSIMGDIVYILRTVGIMINPKGAY</sequence>
<evidence type="ECO:0000256" key="4">
    <source>
        <dbReference type="ARBA" id="ARBA00022692"/>
    </source>
</evidence>
<keyword evidence="4 7" id="KW-0812">Transmembrane</keyword>
<accession>A0ABY6YE78</accession>
<organism evidence="9 10">
    <name type="scientific">Bifidobacterium pseudocatenulatum</name>
    <dbReference type="NCBI Taxonomy" id="28026"/>
    <lineage>
        <taxon>Bacteria</taxon>
        <taxon>Bacillati</taxon>
        <taxon>Actinomycetota</taxon>
        <taxon>Actinomycetes</taxon>
        <taxon>Bifidobacteriales</taxon>
        <taxon>Bifidobacteriaceae</taxon>
        <taxon>Bifidobacterium</taxon>
    </lineage>
</organism>
<comment type="subcellular location">
    <subcellularLocation>
        <location evidence="1">Membrane</location>
        <topology evidence="1">Multi-pass membrane protein</topology>
    </subcellularLocation>
</comment>
<evidence type="ECO:0000256" key="5">
    <source>
        <dbReference type="ARBA" id="ARBA00022989"/>
    </source>
</evidence>
<evidence type="ECO:0000256" key="3">
    <source>
        <dbReference type="ARBA" id="ARBA00022679"/>
    </source>
</evidence>
<dbReference type="Proteomes" id="UP000494211">
    <property type="component" value="Unassembled WGS sequence"/>
</dbReference>
<keyword evidence="10" id="KW-1185">Reference proteome</keyword>
<protein>
    <submittedName>
        <fullName evidence="9">UDP-glucose:undecaprenyl-phosphate glucose-1-phos phate transferase</fullName>
    </submittedName>
</protein>
<keyword evidence="6 7" id="KW-0472">Membrane</keyword>
<evidence type="ECO:0000256" key="1">
    <source>
        <dbReference type="ARBA" id="ARBA00004141"/>
    </source>
</evidence>
<evidence type="ECO:0000313" key="10">
    <source>
        <dbReference type="Proteomes" id="UP000494211"/>
    </source>
</evidence>
<evidence type="ECO:0000313" key="9">
    <source>
        <dbReference type="EMBL" id="VWQ24015.1"/>
    </source>
</evidence>
<name>A0ABY6YE78_BIFPS</name>
<feature type="transmembrane region" description="Helical" evidence="7">
    <location>
        <begin position="67"/>
        <end position="87"/>
    </location>
</feature>
<dbReference type="Pfam" id="PF02397">
    <property type="entry name" value="Bac_transf"/>
    <property type="match status" value="1"/>
</dbReference>
<comment type="caution">
    <text evidence="9">The sequence shown here is derived from an EMBL/GenBank/DDBJ whole genome shotgun (WGS) entry which is preliminary data.</text>
</comment>
<reference evidence="9 10" key="1">
    <citation type="submission" date="2019-10" db="EMBL/GenBank/DDBJ databases">
        <authorList>
            <consortium name="Melissa Lawson"/>
            <person name="O'neill I."/>
        </authorList>
    </citation>
    <scope>NUCLEOTIDE SEQUENCE [LARGE SCALE GENOMIC DNA]</scope>
    <source>
        <strain evidence="9">LH_658</strain>
    </source>
</reference>
<feature type="transmembrane region" description="Helical" evidence="7">
    <location>
        <begin position="133"/>
        <end position="154"/>
    </location>
</feature>
<dbReference type="NCBIfam" id="TIGR03025">
    <property type="entry name" value="EPS_sugtrans"/>
    <property type="match status" value="1"/>
</dbReference>
<evidence type="ECO:0000256" key="6">
    <source>
        <dbReference type="ARBA" id="ARBA00023136"/>
    </source>
</evidence>
<feature type="transmembrane region" description="Helical" evidence="7">
    <location>
        <begin position="32"/>
        <end position="55"/>
    </location>
</feature>
<dbReference type="EMBL" id="CABWJV010000004">
    <property type="protein sequence ID" value="VWQ24015.1"/>
    <property type="molecule type" value="Genomic_DNA"/>
</dbReference>
<keyword evidence="5 7" id="KW-1133">Transmembrane helix</keyword>
<dbReference type="PANTHER" id="PTHR30576:SF0">
    <property type="entry name" value="UNDECAPRENYL-PHOSPHATE N-ACETYLGALACTOSAMINYL 1-PHOSPHATE TRANSFERASE-RELATED"/>
    <property type="match status" value="1"/>
</dbReference>